<protein>
    <recommendedName>
        <fullName evidence="4">Ecp2 effector protein domain-containing protein</fullName>
    </recommendedName>
</protein>
<accession>A0A6A5UMF3</accession>
<proteinExistence type="predicted"/>
<dbReference type="EMBL" id="ML976751">
    <property type="protein sequence ID" value="KAF1966111.1"/>
    <property type="molecule type" value="Genomic_DNA"/>
</dbReference>
<sequence>MRFTTLHLLTLTVTLSTSFRFTPSMPDGVYSVYTAANGTEIYDLIAPDTSTTDAIGNPISVPPQARALRALTARSIIACGCGVGMDHGDTDKANSNIQKTVSNGKTVQSGGSLSSKVGSSVVFFCNYDGSDTTARKDEAISGASAITGACGWYIAGTIRLDGHPHLDYGYMGARNDFCAHAEDSGLRHC</sequence>
<evidence type="ECO:0008006" key="4">
    <source>
        <dbReference type="Google" id="ProtNLM"/>
    </source>
</evidence>
<name>A0A6A5UMF3_9PLEO</name>
<evidence type="ECO:0000256" key="1">
    <source>
        <dbReference type="SAM" id="SignalP"/>
    </source>
</evidence>
<evidence type="ECO:0000313" key="2">
    <source>
        <dbReference type="EMBL" id="KAF1966111.1"/>
    </source>
</evidence>
<dbReference type="AlphaFoldDB" id="A0A6A5UMF3"/>
<dbReference type="Proteomes" id="UP000800036">
    <property type="component" value="Unassembled WGS sequence"/>
</dbReference>
<dbReference type="OrthoDB" id="5006988at2759"/>
<organism evidence="2 3">
    <name type="scientific">Bimuria novae-zelandiae CBS 107.79</name>
    <dbReference type="NCBI Taxonomy" id="1447943"/>
    <lineage>
        <taxon>Eukaryota</taxon>
        <taxon>Fungi</taxon>
        <taxon>Dikarya</taxon>
        <taxon>Ascomycota</taxon>
        <taxon>Pezizomycotina</taxon>
        <taxon>Dothideomycetes</taxon>
        <taxon>Pleosporomycetidae</taxon>
        <taxon>Pleosporales</taxon>
        <taxon>Massarineae</taxon>
        <taxon>Didymosphaeriaceae</taxon>
        <taxon>Bimuria</taxon>
    </lineage>
</organism>
<keyword evidence="1" id="KW-0732">Signal</keyword>
<evidence type="ECO:0000313" key="3">
    <source>
        <dbReference type="Proteomes" id="UP000800036"/>
    </source>
</evidence>
<feature type="chain" id="PRO_5025346568" description="Ecp2 effector protein domain-containing protein" evidence="1">
    <location>
        <begin position="19"/>
        <end position="189"/>
    </location>
</feature>
<feature type="signal peptide" evidence="1">
    <location>
        <begin position="1"/>
        <end position="18"/>
    </location>
</feature>
<reference evidence="2" key="1">
    <citation type="journal article" date="2020" name="Stud. Mycol.">
        <title>101 Dothideomycetes genomes: a test case for predicting lifestyles and emergence of pathogens.</title>
        <authorList>
            <person name="Haridas S."/>
            <person name="Albert R."/>
            <person name="Binder M."/>
            <person name="Bloem J."/>
            <person name="Labutti K."/>
            <person name="Salamov A."/>
            <person name="Andreopoulos B."/>
            <person name="Baker S."/>
            <person name="Barry K."/>
            <person name="Bills G."/>
            <person name="Bluhm B."/>
            <person name="Cannon C."/>
            <person name="Castanera R."/>
            <person name="Culley D."/>
            <person name="Daum C."/>
            <person name="Ezra D."/>
            <person name="Gonzalez J."/>
            <person name="Henrissat B."/>
            <person name="Kuo A."/>
            <person name="Liang C."/>
            <person name="Lipzen A."/>
            <person name="Lutzoni F."/>
            <person name="Magnuson J."/>
            <person name="Mondo S."/>
            <person name="Nolan M."/>
            <person name="Ohm R."/>
            <person name="Pangilinan J."/>
            <person name="Park H.-J."/>
            <person name="Ramirez L."/>
            <person name="Alfaro M."/>
            <person name="Sun H."/>
            <person name="Tritt A."/>
            <person name="Yoshinaga Y."/>
            <person name="Zwiers L.-H."/>
            <person name="Turgeon B."/>
            <person name="Goodwin S."/>
            <person name="Spatafora J."/>
            <person name="Crous P."/>
            <person name="Grigoriev I."/>
        </authorList>
    </citation>
    <scope>NUCLEOTIDE SEQUENCE</scope>
    <source>
        <strain evidence="2">CBS 107.79</strain>
    </source>
</reference>
<keyword evidence="3" id="KW-1185">Reference proteome</keyword>
<gene>
    <name evidence="2" type="ORF">BU23DRAFT_663969</name>
</gene>